<dbReference type="GO" id="GO:0016020">
    <property type="term" value="C:membrane"/>
    <property type="evidence" value="ECO:0007669"/>
    <property type="project" value="TreeGrafter"/>
</dbReference>
<dbReference type="EMBL" id="BNJF01000002">
    <property type="protein sequence ID" value="GHO45748.1"/>
    <property type="molecule type" value="Genomic_DNA"/>
</dbReference>
<reference evidence="3" key="1">
    <citation type="submission" date="2020-10" db="EMBL/GenBank/DDBJ databases">
        <title>Taxonomic study of unclassified bacteria belonging to the class Ktedonobacteria.</title>
        <authorList>
            <person name="Yabe S."/>
            <person name="Wang C.M."/>
            <person name="Zheng Y."/>
            <person name="Sakai Y."/>
            <person name="Cavaletti L."/>
            <person name="Monciardini P."/>
            <person name="Donadio S."/>
        </authorList>
    </citation>
    <scope>NUCLEOTIDE SEQUENCE</scope>
    <source>
        <strain evidence="3">SOSP1-1</strain>
    </source>
</reference>
<dbReference type="Proteomes" id="UP000612362">
    <property type="component" value="Unassembled WGS sequence"/>
</dbReference>
<keyword evidence="1 3" id="KW-0378">Hydrolase</keyword>
<proteinExistence type="predicted"/>
<dbReference type="SUPFAM" id="SSF53474">
    <property type="entry name" value="alpha/beta-Hydrolases"/>
    <property type="match status" value="1"/>
</dbReference>
<evidence type="ECO:0000259" key="2">
    <source>
        <dbReference type="Pfam" id="PF00561"/>
    </source>
</evidence>
<organism evidence="3 4">
    <name type="scientific">Ktedonospora formicarum</name>
    <dbReference type="NCBI Taxonomy" id="2778364"/>
    <lineage>
        <taxon>Bacteria</taxon>
        <taxon>Bacillati</taxon>
        <taxon>Chloroflexota</taxon>
        <taxon>Ktedonobacteria</taxon>
        <taxon>Ktedonobacterales</taxon>
        <taxon>Ktedonobacteraceae</taxon>
        <taxon>Ktedonospora</taxon>
    </lineage>
</organism>
<dbReference type="PANTHER" id="PTHR43798">
    <property type="entry name" value="MONOACYLGLYCEROL LIPASE"/>
    <property type="match status" value="1"/>
</dbReference>
<feature type="domain" description="AB hydrolase-1" evidence="2">
    <location>
        <begin position="27"/>
        <end position="257"/>
    </location>
</feature>
<dbReference type="Gene3D" id="3.40.50.1820">
    <property type="entry name" value="alpha/beta hydrolase"/>
    <property type="match status" value="1"/>
</dbReference>
<gene>
    <name evidence="3" type="ORF">KSX_39110</name>
</gene>
<dbReference type="InterPro" id="IPR000639">
    <property type="entry name" value="Epox_hydrolase-like"/>
</dbReference>
<evidence type="ECO:0000313" key="4">
    <source>
        <dbReference type="Proteomes" id="UP000612362"/>
    </source>
</evidence>
<comment type="caution">
    <text evidence="3">The sequence shown here is derived from an EMBL/GenBank/DDBJ whole genome shotgun (WGS) entry which is preliminary data.</text>
</comment>
<dbReference type="PRINTS" id="PR00412">
    <property type="entry name" value="EPOXHYDRLASE"/>
</dbReference>
<dbReference type="PRINTS" id="PR00111">
    <property type="entry name" value="ABHYDROLASE"/>
</dbReference>
<dbReference type="GO" id="GO:0016787">
    <property type="term" value="F:hydrolase activity"/>
    <property type="evidence" value="ECO:0007669"/>
    <property type="project" value="UniProtKB-KW"/>
</dbReference>
<dbReference type="AlphaFoldDB" id="A0A8J3MTM4"/>
<sequence>MTEFTSNTGFLDVQEAPLYYEVAGQGPALLLIHAGIADHRMWDEQFAVFAQQYRTIRYDQHSYGQSRVPARPFAFYEDPAALLRHLGIEKAHVIGASFGGKVALDFALAHPEMIDSLLLVAPDISGYPPSEEIRRFGEEEEALLERGDVEGATELNLRMWVDGSRRTPDQVDPLVRRRVHDMQYHAFTIPTPEGAEVIALDPPAAQRLAELHMPTLVLVGDYDVPQKLVIAQELTTCITGAQQKTVSGAGHMLSMEQPELFTSTVLEFLNTQERRM</sequence>
<accession>A0A8J3MTM4</accession>
<name>A0A8J3MTM4_9CHLR</name>
<evidence type="ECO:0000256" key="1">
    <source>
        <dbReference type="ARBA" id="ARBA00022801"/>
    </source>
</evidence>
<dbReference type="RefSeq" id="WP_220195178.1">
    <property type="nucleotide sequence ID" value="NZ_BNJF01000002.1"/>
</dbReference>
<keyword evidence="4" id="KW-1185">Reference proteome</keyword>
<dbReference type="PANTHER" id="PTHR43798:SF31">
    <property type="entry name" value="AB HYDROLASE SUPERFAMILY PROTEIN YCLE"/>
    <property type="match status" value="1"/>
</dbReference>
<dbReference type="Pfam" id="PF00561">
    <property type="entry name" value="Abhydrolase_1"/>
    <property type="match status" value="1"/>
</dbReference>
<dbReference type="InterPro" id="IPR000073">
    <property type="entry name" value="AB_hydrolase_1"/>
</dbReference>
<dbReference type="InterPro" id="IPR029058">
    <property type="entry name" value="AB_hydrolase_fold"/>
</dbReference>
<evidence type="ECO:0000313" key="3">
    <source>
        <dbReference type="EMBL" id="GHO45748.1"/>
    </source>
</evidence>
<protein>
    <submittedName>
        <fullName evidence="3">Hydrolase</fullName>
    </submittedName>
</protein>
<dbReference type="InterPro" id="IPR050266">
    <property type="entry name" value="AB_hydrolase_sf"/>
</dbReference>